<protein>
    <submittedName>
        <fullName evidence="1">Uncharacterized protein</fullName>
    </submittedName>
</protein>
<name>A0ABP7A3N8_9ACTN</name>
<proteinExistence type="predicted"/>
<dbReference type="EMBL" id="BAABDQ010000073">
    <property type="protein sequence ID" value="GAA3624346.1"/>
    <property type="molecule type" value="Genomic_DNA"/>
</dbReference>
<dbReference type="Proteomes" id="UP001500630">
    <property type="component" value="Unassembled WGS sequence"/>
</dbReference>
<gene>
    <name evidence="1" type="ORF">GCM10022419_132450</name>
</gene>
<accession>A0ABP7A3N8</accession>
<organism evidence="1 2">
    <name type="scientific">Nonomuraea rosea</name>
    <dbReference type="NCBI Taxonomy" id="638574"/>
    <lineage>
        <taxon>Bacteria</taxon>
        <taxon>Bacillati</taxon>
        <taxon>Actinomycetota</taxon>
        <taxon>Actinomycetes</taxon>
        <taxon>Streptosporangiales</taxon>
        <taxon>Streptosporangiaceae</taxon>
        <taxon>Nonomuraea</taxon>
    </lineage>
</organism>
<keyword evidence="2" id="KW-1185">Reference proteome</keyword>
<evidence type="ECO:0000313" key="2">
    <source>
        <dbReference type="Proteomes" id="UP001500630"/>
    </source>
</evidence>
<sequence>MAASTDAGADIRGGRLEGADTRQAAITIDTSSSATARPRIATTTHILTPSDYSDARSSVWFGKAIIKAVSSTFFGM</sequence>
<reference evidence="2" key="1">
    <citation type="journal article" date="2019" name="Int. J. Syst. Evol. Microbiol.">
        <title>The Global Catalogue of Microorganisms (GCM) 10K type strain sequencing project: providing services to taxonomists for standard genome sequencing and annotation.</title>
        <authorList>
            <consortium name="The Broad Institute Genomics Platform"/>
            <consortium name="The Broad Institute Genome Sequencing Center for Infectious Disease"/>
            <person name="Wu L."/>
            <person name="Ma J."/>
        </authorList>
    </citation>
    <scope>NUCLEOTIDE SEQUENCE [LARGE SCALE GENOMIC DNA]</scope>
    <source>
        <strain evidence="2">JCM 17326</strain>
    </source>
</reference>
<evidence type="ECO:0000313" key="1">
    <source>
        <dbReference type="EMBL" id="GAA3624346.1"/>
    </source>
</evidence>
<comment type="caution">
    <text evidence="1">The sequence shown here is derived from an EMBL/GenBank/DDBJ whole genome shotgun (WGS) entry which is preliminary data.</text>
</comment>